<dbReference type="AlphaFoldDB" id="A0A9W6HA14"/>
<keyword evidence="5 8" id="KW-1133">Transmembrane helix</keyword>
<dbReference type="EMBL" id="BSEN01000006">
    <property type="protein sequence ID" value="GLJ76194.1"/>
    <property type="molecule type" value="Genomic_DNA"/>
</dbReference>
<dbReference type="Proteomes" id="UP001142372">
    <property type="component" value="Unassembled WGS sequence"/>
</dbReference>
<keyword evidence="4 8" id="KW-0812">Transmembrane</keyword>
<evidence type="ECO:0000313" key="11">
    <source>
        <dbReference type="Proteomes" id="UP001142372"/>
    </source>
</evidence>
<dbReference type="InterPro" id="IPR011701">
    <property type="entry name" value="MFS"/>
</dbReference>
<comment type="caution">
    <text evidence="10">The sequence shown here is derived from an EMBL/GenBank/DDBJ whole genome shotgun (WGS) entry which is preliminary data.</text>
</comment>
<keyword evidence="11" id="KW-1185">Reference proteome</keyword>
<evidence type="ECO:0000313" key="10">
    <source>
        <dbReference type="EMBL" id="GLJ76194.1"/>
    </source>
</evidence>
<dbReference type="GO" id="GO:0022857">
    <property type="term" value="F:transmembrane transporter activity"/>
    <property type="evidence" value="ECO:0007669"/>
    <property type="project" value="InterPro"/>
</dbReference>
<evidence type="ECO:0000256" key="6">
    <source>
        <dbReference type="ARBA" id="ARBA00023136"/>
    </source>
</evidence>
<dbReference type="Gene3D" id="1.20.1250.20">
    <property type="entry name" value="MFS general substrate transporter like domains"/>
    <property type="match status" value="1"/>
</dbReference>
<keyword evidence="3" id="KW-1003">Cell membrane</keyword>
<feature type="transmembrane region" description="Helical" evidence="8">
    <location>
        <begin position="321"/>
        <end position="342"/>
    </location>
</feature>
<accession>A0A9W6HA14</accession>
<evidence type="ECO:0000256" key="1">
    <source>
        <dbReference type="ARBA" id="ARBA00004651"/>
    </source>
</evidence>
<evidence type="ECO:0000256" key="4">
    <source>
        <dbReference type="ARBA" id="ARBA00022692"/>
    </source>
</evidence>
<evidence type="ECO:0000256" key="7">
    <source>
        <dbReference type="SAM" id="MobiDB-lite"/>
    </source>
</evidence>
<evidence type="ECO:0000256" key="3">
    <source>
        <dbReference type="ARBA" id="ARBA00022475"/>
    </source>
</evidence>
<name>A0A9W6HA14_9MICO</name>
<dbReference type="PROSITE" id="PS50850">
    <property type="entry name" value="MFS"/>
    <property type="match status" value="1"/>
</dbReference>
<keyword evidence="6 8" id="KW-0472">Membrane</keyword>
<sequence length="465" mass="47386">MLTQTRATPPLLTALADPVLRILASAALVNTLGRGVFLTLSILYLTLFAGLSATAVAIVLTIASGVGVLTSIIAGHLADRMSPRRLLVTLVAVEGCALIAFAWSSEVLVVTALASVTIGANRASNAVRSAIIARAFEGPSRAGTRAILRAVSNAGIALGSAAAGIPVLIGTTAGYRITFVLAGCATLAGAATLLALPRSVDVSARGADPSNTPTDARTSLPVGRSPFRDPRYLSLTLLAGIFAMQFGVAEVGLPIWVVAHTQAPHVIVSIALIVNTAGVILFQIPLSRGSENIRRAGNMTGLAGILMAAACFAYSGASGVVAPAAVAVLLVAVLLHTFAEILSSAGTWSLSFELADRARPGAYQGVFGMGFALGSMLAPLVVTVTALDHGMLGWVALAFVFLGSAGAVRALTGGRRTRQSSRVATMIASGRLPGSGVEVGSKRARTSRTMNPADSIRSESNSTGQ</sequence>
<evidence type="ECO:0000259" key="9">
    <source>
        <dbReference type="PROSITE" id="PS50850"/>
    </source>
</evidence>
<feature type="region of interest" description="Disordered" evidence="7">
    <location>
        <begin position="433"/>
        <end position="465"/>
    </location>
</feature>
<reference evidence="10" key="2">
    <citation type="submission" date="2023-01" db="EMBL/GenBank/DDBJ databases">
        <authorList>
            <person name="Sun Q."/>
            <person name="Evtushenko L."/>
        </authorList>
    </citation>
    <scope>NUCLEOTIDE SEQUENCE</scope>
    <source>
        <strain evidence="10">VKM Ac-1401</strain>
    </source>
</reference>
<dbReference type="InterPro" id="IPR050171">
    <property type="entry name" value="MFS_Transporters"/>
</dbReference>
<keyword evidence="2" id="KW-0813">Transport</keyword>
<dbReference type="PANTHER" id="PTHR23517">
    <property type="entry name" value="RESISTANCE PROTEIN MDTM, PUTATIVE-RELATED-RELATED"/>
    <property type="match status" value="1"/>
</dbReference>
<feature type="transmembrane region" description="Helical" evidence="8">
    <location>
        <begin position="147"/>
        <end position="169"/>
    </location>
</feature>
<feature type="domain" description="Major facilitator superfamily (MFS) profile" evidence="9">
    <location>
        <begin position="19"/>
        <end position="421"/>
    </location>
</feature>
<evidence type="ECO:0000256" key="5">
    <source>
        <dbReference type="ARBA" id="ARBA00022989"/>
    </source>
</evidence>
<reference evidence="10" key="1">
    <citation type="journal article" date="2014" name="Int. J. Syst. Evol. Microbiol.">
        <title>Complete genome sequence of Corynebacterium casei LMG S-19264T (=DSM 44701T), isolated from a smear-ripened cheese.</title>
        <authorList>
            <consortium name="US DOE Joint Genome Institute (JGI-PGF)"/>
            <person name="Walter F."/>
            <person name="Albersmeier A."/>
            <person name="Kalinowski J."/>
            <person name="Ruckert C."/>
        </authorList>
    </citation>
    <scope>NUCLEOTIDE SEQUENCE</scope>
    <source>
        <strain evidence="10">VKM Ac-1401</strain>
    </source>
</reference>
<evidence type="ECO:0000256" key="8">
    <source>
        <dbReference type="SAM" id="Phobius"/>
    </source>
</evidence>
<dbReference type="SUPFAM" id="SSF103473">
    <property type="entry name" value="MFS general substrate transporter"/>
    <property type="match status" value="1"/>
</dbReference>
<dbReference type="PANTHER" id="PTHR23517:SF2">
    <property type="entry name" value="MULTIDRUG RESISTANCE PROTEIN MDTH"/>
    <property type="match status" value="1"/>
</dbReference>
<feature type="transmembrane region" description="Helical" evidence="8">
    <location>
        <begin position="391"/>
        <end position="412"/>
    </location>
</feature>
<feature type="transmembrane region" description="Helical" evidence="8">
    <location>
        <begin position="263"/>
        <end position="284"/>
    </location>
</feature>
<proteinExistence type="predicted"/>
<feature type="compositionally biased region" description="Polar residues" evidence="7">
    <location>
        <begin position="447"/>
        <end position="465"/>
    </location>
</feature>
<dbReference type="Pfam" id="PF07690">
    <property type="entry name" value="MFS_1"/>
    <property type="match status" value="1"/>
</dbReference>
<feature type="transmembrane region" description="Helical" evidence="8">
    <location>
        <begin position="175"/>
        <end position="196"/>
    </location>
</feature>
<feature type="transmembrane region" description="Helical" evidence="8">
    <location>
        <begin position="232"/>
        <end position="257"/>
    </location>
</feature>
<evidence type="ECO:0000256" key="2">
    <source>
        <dbReference type="ARBA" id="ARBA00022448"/>
    </source>
</evidence>
<dbReference type="GO" id="GO:0005886">
    <property type="term" value="C:plasma membrane"/>
    <property type="evidence" value="ECO:0007669"/>
    <property type="project" value="UniProtKB-SubCell"/>
</dbReference>
<feature type="transmembrane region" description="Helical" evidence="8">
    <location>
        <begin position="51"/>
        <end position="74"/>
    </location>
</feature>
<comment type="subcellular location">
    <subcellularLocation>
        <location evidence="1">Cell membrane</location>
        <topology evidence="1">Multi-pass membrane protein</topology>
    </subcellularLocation>
</comment>
<feature type="transmembrane region" description="Helical" evidence="8">
    <location>
        <begin position="20"/>
        <end position="45"/>
    </location>
</feature>
<gene>
    <name evidence="10" type="ORF">GCM10017584_17680</name>
</gene>
<feature type="transmembrane region" description="Helical" evidence="8">
    <location>
        <begin position="362"/>
        <end position="385"/>
    </location>
</feature>
<protein>
    <submittedName>
        <fullName evidence="10">MFS transporter</fullName>
    </submittedName>
</protein>
<organism evidence="10 11">
    <name type="scientific">Leifsonia poae</name>
    <dbReference type="NCBI Taxonomy" id="110933"/>
    <lineage>
        <taxon>Bacteria</taxon>
        <taxon>Bacillati</taxon>
        <taxon>Actinomycetota</taxon>
        <taxon>Actinomycetes</taxon>
        <taxon>Micrococcales</taxon>
        <taxon>Microbacteriaceae</taxon>
        <taxon>Leifsonia</taxon>
    </lineage>
</organism>
<dbReference type="InterPro" id="IPR020846">
    <property type="entry name" value="MFS_dom"/>
</dbReference>
<dbReference type="InterPro" id="IPR036259">
    <property type="entry name" value="MFS_trans_sf"/>
</dbReference>
<feature type="transmembrane region" description="Helical" evidence="8">
    <location>
        <begin position="296"/>
        <end position="315"/>
    </location>
</feature>